<dbReference type="STRING" id="945713.IALB_0105"/>
<dbReference type="KEGG" id="ial:IALB_0105"/>
<dbReference type="SMART" id="SM00530">
    <property type="entry name" value="HTH_XRE"/>
    <property type="match status" value="1"/>
</dbReference>
<protein>
    <recommendedName>
        <fullName evidence="2">HTH cro/C1-type domain-containing protein</fullName>
    </recommendedName>
</protein>
<evidence type="ECO:0000259" key="2">
    <source>
        <dbReference type="PROSITE" id="PS50943"/>
    </source>
</evidence>
<feature type="domain" description="HTH cro/C1-type" evidence="2">
    <location>
        <begin position="16"/>
        <end position="59"/>
    </location>
</feature>
<evidence type="ECO:0000313" key="3">
    <source>
        <dbReference type="EMBL" id="AFH47819.1"/>
    </source>
</evidence>
<dbReference type="Pfam" id="PF01381">
    <property type="entry name" value="HTH_3"/>
    <property type="match status" value="1"/>
</dbReference>
<accession>I0AFR2</accession>
<dbReference type="CDD" id="cd00093">
    <property type="entry name" value="HTH_XRE"/>
    <property type="match status" value="1"/>
</dbReference>
<proteinExistence type="predicted"/>
<evidence type="ECO:0000256" key="1">
    <source>
        <dbReference type="SAM" id="Coils"/>
    </source>
</evidence>
<dbReference type="GO" id="GO:0003677">
    <property type="term" value="F:DNA binding"/>
    <property type="evidence" value="ECO:0007669"/>
    <property type="project" value="InterPro"/>
</dbReference>
<dbReference type="Gene3D" id="1.10.260.40">
    <property type="entry name" value="lambda repressor-like DNA-binding domains"/>
    <property type="match status" value="1"/>
</dbReference>
<feature type="coiled-coil region" evidence="1">
    <location>
        <begin position="71"/>
        <end position="98"/>
    </location>
</feature>
<dbReference type="RefSeq" id="WP_014558979.1">
    <property type="nucleotide sequence ID" value="NC_017464.1"/>
</dbReference>
<dbReference type="AlphaFoldDB" id="I0AFR2"/>
<dbReference type="HOGENOM" id="CLU_2117689_0_0_10"/>
<name>I0AFR2_IGNAJ</name>
<keyword evidence="4" id="KW-1185">Reference proteome</keyword>
<reference evidence="3 4" key="1">
    <citation type="journal article" date="2012" name="Front. Microbiol.">
        <title>Complete genome of Ignavibacterium album, a metabolically versatile, flagellated, facultative anaerobe from the phylum Chlorobi.</title>
        <authorList>
            <person name="Liu Z."/>
            <person name="Frigaard N.-U."/>
            <person name="Vogl K."/>
            <person name="Iino T."/>
            <person name="Ohkuma M."/>
            <person name="Overmann J."/>
            <person name="Bryant D.A."/>
        </authorList>
    </citation>
    <scope>NUCLEOTIDE SEQUENCE [LARGE SCALE GENOMIC DNA]</scope>
    <source>
        <strain evidence="4">DSM 19864 / JCM 16511 / NBRC 101810 / Mat9-16</strain>
    </source>
</reference>
<dbReference type="PROSITE" id="PS50943">
    <property type="entry name" value="HTH_CROC1"/>
    <property type="match status" value="1"/>
</dbReference>
<organism evidence="3 4">
    <name type="scientific">Ignavibacterium album (strain DSM 19864 / JCM 16511 / NBRC 101810 / Mat9-16)</name>
    <dbReference type="NCBI Taxonomy" id="945713"/>
    <lineage>
        <taxon>Bacteria</taxon>
        <taxon>Pseudomonadati</taxon>
        <taxon>Ignavibacteriota</taxon>
        <taxon>Ignavibacteria</taxon>
        <taxon>Ignavibacteriales</taxon>
        <taxon>Ignavibacteriaceae</taxon>
        <taxon>Ignavibacterium</taxon>
    </lineage>
</organism>
<dbReference type="SUPFAM" id="SSF47413">
    <property type="entry name" value="lambda repressor-like DNA-binding domains"/>
    <property type="match status" value="1"/>
</dbReference>
<dbReference type="InterPro" id="IPR010982">
    <property type="entry name" value="Lambda_DNA-bd_dom_sf"/>
</dbReference>
<keyword evidence="1" id="KW-0175">Coiled coil</keyword>
<dbReference type="InterPro" id="IPR001387">
    <property type="entry name" value="Cro/C1-type_HTH"/>
</dbReference>
<dbReference type="Proteomes" id="UP000007394">
    <property type="component" value="Chromosome"/>
</dbReference>
<sequence length="114" mass="12815">MNFVEKLRIFAEKFGSISTLAEALGIAQPSLSRYLSGEVKPGLDFIMKLKDLGCDINWLLSDSPDPPPETNQLLQARLKELEEENARLRDSIGRIILLAQEVEAHKKGKKKPKK</sequence>
<dbReference type="EMBL" id="CP003418">
    <property type="protein sequence ID" value="AFH47819.1"/>
    <property type="molecule type" value="Genomic_DNA"/>
</dbReference>
<dbReference type="OrthoDB" id="1034290at2"/>
<evidence type="ECO:0000313" key="4">
    <source>
        <dbReference type="Proteomes" id="UP000007394"/>
    </source>
</evidence>
<gene>
    <name evidence="3" type="ordered locus">IALB_0105</name>
</gene>